<dbReference type="InterPro" id="IPR006685">
    <property type="entry name" value="MscS_channel_2nd"/>
</dbReference>
<proteinExistence type="inferred from homology"/>
<keyword evidence="5 6" id="KW-0472">Membrane</keyword>
<evidence type="ECO:0000256" key="3">
    <source>
        <dbReference type="ARBA" id="ARBA00022692"/>
    </source>
</evidence>
<sequence length="350" mass="40276">MSQEPYRILIGMGLFLLSSLLLYLIYQRVISVLKRKSLIRKPAVNSFVIDILKIPVLWLLLWILFKIFSHSFISETPVFSTLMSINNILLILTVGWLVIKIVKAFFYYWLNKLDIHTADNLNARRNLTRMKIFENIIVATIVVVVLGICLMTFEQVRSIGVSLLTSAGIAGIIVGFAAQKSIATVLAGIQIAITQPIRLDDVVIVEGEWGRIEEITLTYVVVKIWDERRLILPVTYFIEKPFQNWTRNTAEILGTVFLYVDYALPVDALRSRLTEIVQHHPKWDGRVANIQVTDTKERYKELRVLVSSKDASLNWDLRVDVREQLLDFIQQNYPGCFAQMRVQKLHTESL</sequence>
<name>A0A3D2SAG5_9BACE</name>
<keyword evidence="4 6" id="KW-1133">Transmembrane helix</keyword>
<evidence type="ECO:0000313" key="8">
    <source>
        <dbReference type="EMBL" id="HCK23265.1"/>
    </source>
</evidence>
<evidence type="ECO:0000313" key="9">
    <source>
        <dbReference type="Proteomes" id="UP000263098"/>
    </source>
</evidence>
<protein>
    <submittedName>
        <fullName evidence="8">Mechanosensitive ion channel protein MscS</fullName>
    </submittedName>
</protein>
<feature type="transmembrane region" description="Helical" evidence="6">
    <location>
        <begin position="88"/>
        <end position="111"/>
    </location>
</feature>
<dbReference type="InterPro" id="IPR011014">
    <property type="entry name" value="MscS_channel_TM-2"/>
</dbReference>
<evidence type="ECO:0000256" key="6">
    <source>
        <dbReference type="SAM" id="Phobius"/>
    </source>
</evidence>
<feature type="domain" description="Mechanosensitive ion channel MscS" evidence="7">
    <location>
        <begin position="181"/>
        <end position="247"/>
    </location>
</feature>
<comment type="similarity">
    <text evidence="2">Belongs to the MscS (TC 1.A.23) family.</text>
</comment>
<evidence type="ECO:0000256" key="1">
    <source>
        <dbReference type="ARBA" id="ARBA00004141"/>
    </source>
</evidence>
<dbReference type="Gene3D" id="2.30.30.60">
    <property type="match status" value="1"/>
</dbReference>
<feature type="transmembrane region" description="Helical" evidence="6">
    <location>
        <begin position="6"/>
        <end position="26"/>
    </location>
</feature>
<keyword evidence="3 6" id="KW-0812">Transmembrane</keyword>
<dbReference type="GO" id="GO:0008381">
    <property type="term" value="F:mechanosensitive monoatomic ion channel activity"/>
    <property type="evidence" value="ECO:0007669"/>
    <property type="project" value="UniProtKB-ARBA"/>
</dbReference>
<dbReference type="SUPFAM" id="SSF50182">
    <property type="entry name" value="Sm-like ribonucleoproteins"/>
    <property type="match status" value="1"/>
</dbReference>
<evidence type="ECO:0000256" key="4">
    <source>
        <dbReference type="ARBA" id="ARBA00022989"/>
    </source>
</evidence>
<dbReference type="InterPro" id="IPR010920">
    <property type="entry name" value="LSM_dom_sf"/>
</dbReference>
<comment type="subcellular location">
    <subcellularLocation>
        <location evidence="1">Membrane</location>
        <topology evidence="1">Multi-pass membrane protein</topology>
    </subcellularLocation>
</comment>
<dbReference type="EMBL" id="DPVG01000013">
    <property type="protein sequence ID" value="HCK23265.1"/>
    <property type="molecule type" value="Genomic_DNA"/>
</dbReference>
<dbReference type="Proteomes" id="UP000263098">
    <property type="component" value="Unassembled WGS sequence"/>
</dbReference>
<evidence type="ECO:0000256" key="2">
    <source>
        <dbReference type="ARBA" id="ARBA00008017"/>
    </source>
</evidence>
<dbReference type="GO" id="GO:0016020">
    <property type="term" value="C:membrane"/>
    <property type="evidence" value="ECO:0007669"/>
    <property type="project" value="UniProtKB-SubCell"/>
</dbReference>
<dbReference type="AlphaFoldDB" id="A0A3D2SAG5"/>
<accession>A0A3D2SAG5</accession>
<gene>
    <name evidence="8" type="ORF">DHW31_00525</name>
</gene>
<comment type="caution">
    <text evidence="8">The sequence shown here is derived from an EMBL/GenBank/DDBJ whole genome shotgun (WGS) entry which is preliminary data.</text>
</comment>
<evidence type="ECO:0000259" key="7">
    <source>
        <dbReference type="Pfam" id="PF00924"/>
    </source>
</evidence>
<dbReference type="PANTHER" id="PTHR30566">
    <property type="entry name" value="YNAI-RELATED MECHANOSENSITIVE ION CHANNEL"/>
    <property type="match status" value="1"/>
</dbReference>
<organism evidence="8 9">
    <name type="scientific">Bacteroides graminisolvens</name>
    <dbReference type="NCBI Taxonomy" id="477666"/>
    <lineage>
        <taxon>Bacteria</taxon>
        <taxon>Pseudomonadati</taxon>
        <taxon>Bacteroidota</taxon>
        <taxon>Bacteroidia</taxon>
        <taxon>Bacteroidales</taxon>
        <taxon>Bacteroidaceae</taxon>
        <taxon>Bacteroides</taxon>
    </lineage>
</organism>
<evidence type="ECO:0000256" key="5">
    <source>
        <dbReference type="ARBA" id="ARBA00023136"/>
    </source>
</evidence>
<dbReference type="Gene3D" id="1.10.287.1260">
    <property type="match status" value="1"/>
</dbReference>
<dbReference type="InterPro" id="IPR023408">
    <property type="entry name" value="MscS_beta-dom_sf"/>
</dbReference>
<feature type="transmembrane region" description="Helical" evidence="6">
    <location>
        <begin position="47"/>
        <end position="68"/>
    </location>
</feature>
<dbReference type="PANTHER" id="PTHR30566:SF25">
    <property type="entry name" value="INNER MEMBRANE PROTEIN"/>
    <property type="match status" value="1"/>
</dbReference>
<feature type="transmembrane region" description="Helical" evidence="6">
    <location>
        <begin position="159"/>
        <end position="178"/>
    </location>
</feature>
<dbReference type="Pfam" id="PF00924">
    <property type="entry name" value="MS_channel_2nd"/>
    <property type="match status" value="1"/>
</dbReference>
<reference evidence="8 9" key="1">
    <citation type="journal article" date="2018" name="Nat. Biotechnol.">
        <title>A standardized bacterial taxonomy based on genome phylogeny substantially revises the tree of life.</title>
        <authorList>
            <person name="Parks D.H."/>
            <person name="Chuvochina M."/>
            <person name="Waite D.W."/>
            <person name="Rinke C."/>
            <person name="Skarshewski A."/>
            <person name="Chaumeil P.A."/>
            <person name="Hugenholtz P."/>
        </authorList>
    </citation>
    <scope>NUCLEOTIDE SEQUENCE [LARGE SCALE GENOMIC DNA]</scope>
    <source>
        <strain evidence="8">UBA9667</strain>
    </source>
</reference>
<feature type="transmembrane region" description="Helical" evidence="6">
    <location>
        <begin position="132"/>
        <end position="153"/>
    </location>
</feature>
<dbReference type="SUPFAM" id="SSF82861">
    <property type="entry name" value="Mechanosensitive channel protein MscS (YggB), transmembrane region"/>
    <property type="match status" value="1"/>
</dbReference>